<gene>
    <name evidence="1" type="ORF">CgunFtcFv8_008977</name>
</gene>
<name>A0AAN8HGJ2_CHAGU</name>
<dbReference type="Proteomes" id="UP001331515">
    <property type="component" value="Unassembled WGS sequence"/>
</dbReference>
<sequence length="93" mass="10013">MHDAHQPLAPSDPLSLLEMTAVSWQLGPSLIHPIVGLQEPTPRHFSLAACPRNDWPGRLVPTEQQPALQTCSSANAVPLSLGVLYCFSAGRMS</sequence>
<evidence type="ECO:0000313" key="1">
    <source>
        <dbReference type="EMBL" id="KAK5914543.1"/>
    </source>
</evidence>
<proteinExistence type="predicted"/>
<accession>A0AAN8HGJ2</accession>
<comment type="caution">
    <text evidence="1">The sequence shown here is derived from an EMBL/GenBank/DDBJ whole genome shotgun (WGS) entry which is preliminary data.</text>
</comment>
<protein>
    <submittedName>
        <fullName evidence="1">Uncharacterized protein</fullName>
    </submittedName>
</protein>
<reference evidence="1 2" key="1">
    <citation type="journal article" date="2023" name="Mol. Biol. Evol.">
        <title>Genomics of Secondarily Temperate Adaptation in the Only Non-Antarctic Icefish.</title>
        <authorList>
            <person name="Rivera-Colon A.G."/>
            <person name="Rayamajhi N."/>
            <person name="Minhas B.F."/>
            <person name="Madrigal G."/>
            <person name="Bilyk K.T."/>
            <person name="Yoon V."/>
            <person name="Hune M."/>
            <person name="Gregory S."/>
            <person name="Cheng C.H.C."/>
            <person name="Catchen J.M."/>
        </authorList>
    </citation>
    <scope>NUCLEOTIDE SEQUENCE [LARGE SCALE GENOMIC DNA]</scope>
    <source>
        <tissue evidence="1">White muscle</tissue>
    </source>
</reference>
<keyword evidence="2" id="KW-1185">Reference proteome</keyword>
<evidence type="ECO:0000313" key="2">
    <source>
        <dbReference type="Proteomes" id="UP001331515"/>
    </source>
</evidence>
<dbReference type="EMBL" id="JAURVH010001527">
    <property type="protein sequence ID" value="KAK5914543.1"/>
    <property type="molecule type" value="Genomic_DNA"/>
</dbReference>
<dbReference type="AlphaFoldDB" id="A0AAN8HGJ2"/>
<organism evidence="1 2">
    <name type="scientific">Champsocephalus gunnari</name>
    <name type="common">Mackerel icefish</name>
    <dbReference type="NCBI Taxonomy" id="52237"/>
    <lineage>
        <taxon>Eukaryota</taxon>
        <taxon>Metazoa</taxon>
        <taxon>Chordata</taxon>
        <taxon>Craniata</taxon>
        <taxon>Vertebrata</taxon>
        <taxon>Euteleostomi</taxon>
        <taxon>Actinopterygii</taxon>
        <taxon>Neopterygii</taxon>
        <taxon>Teleostei</taxon>
        <taxon>Neoteleostei</taxon>
        <taxon>Acanthomorphata</taxon>
        <taxon>Eupercaria</taxon>
        <taxon>Perciformes</taxon>
        <taxon>Notothenioidei</taxon>
        <taxon>Channichthyidae</taxon>
        <taxon>Champsocephalus</taxon>
    </lineage>
</organism>